<name>A0A822XNU3_NELNU</name>
<gene>
    <name evidence="1" type="ORF">HUJ06_020641</name>
</gene>
<proteinExistence type="predicted"/>
<protein>
    <submittedName>
        <fullName evidence="1">Uncharacterized protein</fullName>
    </submittedName>
</protein>
<sequence length="48" mass="5199">MISIHCTLLTSQLEKIIRGGKDFKPMQIPLPVVAVQKIALPGKVEVSA</sequence>
<organism evidence="1 2">
    <name type="scientific">Nelumbo nucifera</name>
    <name type="common">Sacred lotus</name>
    <dbReference type="NCBI Taxonomy" id="4432"/>
    <lineage>
        <taxon>Eukaryota</taxon>
        <taxon>Viridiplantae</taxon>
        <taxon>Streptophyta</taxon>
        <taxon>Embryophyta</taxon>
        <taxon>Tracheophyta</taxon>
        <taxon>Spermatophyta</taxon>
        <taxon>Magnoliopsida</taxon>
        <taxon>Proteales</taxon>
        <taxon>Nelumbonaceae</taxon>
        <taxon>Nelumbo</taxon>
    </lineage>
</organism>
<accession>A0A822XNU3</accession>
<dbReference type="EMBL" id="DUZY01000001">
    <property type="protein sequence ID" value="DAD19178.1"/>
    <property type="molecule type" value="Genomic_DNA"/>
</dbReference>
<evidence type="ECO:0000313" key="1">
    <source>
        <dbReference type="EMBL" id="DAD19178.1"/>
    </source>
</evidence>
<keyword evidence="2" id="KW-1185">Reference proteome</keyword>
<comment type="caution">
    <text evidence="1">The sequence shown here is derived from an EMBL/GenBank/DDBJ whole genome shotgun (WGS) entry which is preliminary data.</text>
</comment>
<evidence type="ECO:0000313" key="2">
    <source>
        <dbReference type="Proteomes" id="UP000607653"/>
    </source>
</evidence>
<reference evidence="1 2" key="1">
    <citation type="journal article" date="2020" name="Mol. Biol. Evol.">
        <title>Distinct Expression and Methylation Patterns for Genes with Different Fates following a Single Whole-Genome Duplication in Flowering Plants.</title>
        <authorList>
            <person name="Shi T."/>
            <person name="Rahmani R.S."/>
            <person name="Gugger P.F."/>
            <person name="Wang M."/>
            <person name="Li H."/>
            <person name="Zhang Y."/>
            <person name="Li Z."/>
            <person name="Wang Q."/>
            <person name="Van de Peer Y."/>
            <person name="Marchal K."/>
            <person name="Chen J."/>
        </authorList>
    </citation>
    <scope>NUCLEOTIDE SEQUENCE [LARGE SCALE GENOMIC DNA]</scope>
    <source>
        <tissue evidence="1">Leaf</tissue>
    </source>
</reference>
<dbReference type="AlphaFoldDB" id="A0A822XNU3"/>
<dbReference type="Proteomes" id="UP000607653">
    <property type="component" value="Unassembled WGS sequence"/>
</dbReference>